<dbReference type="Gene3D" id="1.10.533.10">
    <property type="entry name" value="Death Domain, Fas"/>
    <property type="match status" value="1"/>
</dbReference>
<dbReference type="AlphaFoldDB" id="A0A3L8Q1P3"/>
<reference evidence="2 3" key="1">
    <citation type="submission" date="2018-09" db="EMBL/GenBank/DDBJ databases">
        <title>Phylogeny of the Shewanellaceae, and recommendation for two new genera, Pseudoshewanella and Parashewanella.</title>
        <authorList>
            <person name="Wang G."/>
        </authorList>
    </citation>
    <scope>NUCLEOTIDE SEQUENCE [LARGE SCALE GENOMIC DNA]</scope>
    <source>
        <strain evidence="2 3">C51</strain>
    </source>
</reference>
<dbReference type="InterPro" id="IPR011029">
    <property type="entry name" value="DEATH-like_dom_sf"/>
</dbReference>
<evidence type="ECO:0000313" key="2">
    <source>
        <dbReference type="EMBL" id="RLV61551.1"/>
    </source>
</evidence>
<proteinExistence type="predicted"/>
<protein>
    <recommendedName>
        <fullName evidence="4">Death domain-containing protein</fullName>
    </recommendedName>
</protein>
<accession>A0A3L8Q1P3</accession>
<dbReference type="EMBL" id="QZEI01000001">
    <property type="protein sequence ID" value="RLV61551.1"/>
    <property type="molecule type" value="Genomic_DNA"/>
</dbReference>
<name>A0A3L8Q1P3_9GAMM</name>
<evidence type="ECO:0000256" key="1">
    <source>
        <dbReference type="SAM" id="Coils"/>
    </source>
</evidence>
<evidence type="ECO:0008006" key="4">
    <source>
        <dbReference type="Google" id="ProtNLM"/>
    </source>
</evidence>
<evidence type="ECO:0000313" key="3">
    <source>
        <dbReference type="Proteomes" id="UP000281474"/>
    </source>
</evidence>
<organism evidence="2 3">
    <name type="scientific">Parashewanella curva</name>
    <dbReference type="NCBI Taxonomy" id="2338552"/>
    <lineage>
        <taxon>Bacteria</taxon>
        <taxon>Pseudomonadati</taxon>
        <taxon>Pseudomonadota</taxon>
        <taxon>Gammaproteobacteria</taxon>
        <taxon>Alteromonadales</taxon>
        <taxon>Shewanellaceae</taxon>
        <taxon>Parashewanella</taxon>
    </lineage>
</organism>
<comment type="caution">
    <text evidence="2">The sequence shown here is derived from an EMBL/GenBank/DDBJ whole genome shotgun (WGS) entry which is preliminary data.</text>
</comment>
<sequence length="353" mass="39961">MSAIGGNQWGNIGVNQQFDRQIAPQRHWSVSQNLTIRDLESILSDLGELNDWQNFGLGLGLIYTKLEQIERDGRGQIEQCKRRMLSHFLTTEQSKAHGSKANGAFIIAAIRRHDNWIADEILAKNVNSSSAHASARVMEVQALSQANSYEAHYQHAQREIQQLQQQLSSLKVDMERQQEFHESETGAIKQINQVLVKENLELKEKLKVYESQQQDLRAWPYNQPHVTLPHSSEQQTHSFTNSVSKLSAAAYAQLNRQMKSSDLNQLMGVMRQDGGFLQNHWRVIGEGLGINPNTLSTIETEESKVGSRAREMLMIAIKTERKAFVDLANVIMDLAPSFDETSEPIKALMRITS</sequence>
<keyword evidence="1" id="KW-0175">Coiled coil</keyword>
<dbReference type="Proteomes" id="UP000281474">
    <property type="component" value="Unassembled WGS sequence"/>
</dbReference>
<gene>
    <name evidence="2" type="ORF">D5018_00070</name>
</gene>
<dbReference type="RefSeq" id="WP_121836950.1">
    <property type="nucleotide sequence ID" value="NZ_ML014753.1"/>
</dbReference>
<feature type="coiled-coil region" evidence="1">
    <location>
        <begin position="146"/>
        <end position="212"/>
    </location>
</feature>
<keyword evidence="3" id="KW-1185">Reference proteome</keyword>